<dbReference type="RefSeq" id="WP_348758975.1">
    <property type="nucleotide sequence ID" value="NZ_OZ026884.1"/>
</dbReference>
<reference evidence="6 7" key="1">
    <citation type="submission" date="2024-04" db="EMBL/GenBank/DDBJ databases">
        <authorList>
            <person name="Cremers G."/>
        </authorList>
    </citation>
    <scope>NUCLEOTIDE SEQUENCE [LARGE SCALE GENOMIC DNA]</scope>
    <source>
        <strain evidence="6">MeCH1-AG</strain>
    </source>
</reference>
<evidence type="ECO:0000313" key="6">
    <source>
        <dbReference type="EMBL" id="CAL1239417.1"/>
    </source>
</evidence>
<accession>A0ABP1C5E2</accession>
<keyword evidence="4 5" id="KW-0378">Hydrolase</keyword>
<evidence type="ECO:0000256" key="4">
    <source>
        <dbReference type="ARBA" id="ARBA00022801"/>
    </source>
</evidence>
<evidence type="ECO:0000313" key="7">
    <source>
        <dbReference type="Proteomes" id="UP001497493"/>
    </source>
</evidence>
<dbReference type="PANTHER" id="PTHR41173">
    <property type="entry name" value="UPF0278 PROTEIN TK1425"/>
    <property type="match status" value="1"/>
</dbReference>
<dbReference type="EMBL" id="OZ026884">
    <property type="protein sequence ID" value="CAL1239417.1"/>
    <property type="molecule type" value="Genomic_DNA"/>
</dbReference>
<dbReference type="Gene3D" id="3.40.50.1010">
    <property type="entry name" value="5'-nuclease"/>
    <property type="match status" value="1"/>
</dbReference>
<dbReference type="NCBIfam" id="NF003344">
    <property type="entry name" value="PRK04358.1-5"/>
    <property type="match status" value="1"/>
</dbReference>
<protein>
    <recommendedName>
        <fullName evidence="5">RNA-free ribonuclease P</fullName>
        <shortName evidence="5">RNA-free RNase P</shortName>
        <ecNumber evidence="5">3.1.26.5</ecNumber>
    </recommendedName>
    <alternativeName>
        <fullName evidence="5">Protein-only RNase P</fullName>
    </alternativeName>
</protein>
<dbReference type="Pfam" id="PF08745">
    <property type="entry name" value="PIN_5"/>
    <property type="match status" value="1"/>
</dbReference>
<organism evidence="6 7">
    <name type="scientific">Candidatus Methylocalor cossyra</name>
    <dbReference type="NCBI Taxonomy" id="3108543"/>
    <lineage>
        <taxon>Bacteria</taxon>
        <taxon>Pseudomonadati</taxon>
        <taxon>Pseudomonadota</taxon>
        <taxon>Gammaproteobacteria</taxon>
        <taxon>Methylococcales</taxon>
        <taxon>Methylococcaceae</taxon>
        <taxon>Candidatus Methylocalor</taxon>
    </lineage>
</organism>
<dbReference type="InterPro" id="IPR029060">
    <property type="entry name" value="PIN-like_dom_sf"/>
</dbReference>
<comment type="similarity">
    <text evidence="5">Belongs to the HARP family.</text>
</comment>
<gene>
    <name evidence="6" type="ORF">MECH1_V1_0641</name>
</gene>
<evidence type="ECO:0000256" key="2">
    <source>
        <dbReference type="ARBA" id="ARBA00022722"/>
    </source>
</evidence>
<evidence type="ECO:0000256" key="5">
    <source>
        <dbReference type="HAMAP-Rule" id="MF_01078"/>
    </source>
</evidence>
<evidence type="ECO:0000256" key="1">
    <source>
        <dbReference type="ARBA" id="ARBA00022694"/>
    </source>
</evidence>
<dbReference type="PANTHER" id="PTHR41173:SF1">
    <property type="entry name" value="RNA-FREE RIBONUCLEASE P"/>
    <property type="match status" value="1"/>
</dbReference>
<dbReference type="Proteomes" id="UP001497493">
    <property type="component" value="Chromosome"/>
</dbReference>
<keyword evidence="1 5" id="KW-0819">tRNA processing</keyword>
<dbReference type="SUPFAM" id="SSF88723">
    <property type="entry name" value="PIN domain-like"/>
    <property type="match status" value="1"/>
</dbReference>
<evidence type="ECO:0000256" key="3">
    <source>
        <dbReference type="ARBA" id="ARBA00022759"/>
    </source>
</evidence>
<dbReference type="InterPro" id="IPR014856">
    <property type="entry name" value="RNA_free_RNase_P"/>
</dbReference>
<keyword evidence="2 5" id="KW-0540">Nuclease</keyword>
<comment type="catalytic activity">
    <reaction evidence="5">
        <text>Endonucleolytic cleavage of RNA, removing 5'-extranucleotides from tRNA precursor.</text>
        <dbReference type="EC" id="3.1.26.5"/>
    </reaction>
</comment>
<dbReference type="GO" id="GO:0004526">
    <property type="term" value="F:ribonuclease P activity"/>
    <property type="evidence" value="ECO:0007669"/>
    <property type="project" value="UniProtKB-EC"/>
</dbReference>
<keyword evidence="3 5" id="KW-0255">Endonuclease</keyword>
<proteinExistence type="inferred from homology"/>
<dbReference type="HAMAP" id="MF_01078">
    <property type="entry name" value="RNA_free_RNase_P"/>
    <property type="match status" value="1"/>
</dbReference>
<dbReference type="NCBIfam" id="TIGR03875">
    <property type="entry name" value="RNA_lig_partner"/>
    <property type="match status" value="1"/>
</dbReference>
<comment type="function">
    <text evidence="5">RNA-free RNase P that catalyzes the removal of the 5'-leader sequence from pre-tRNA to produce the mature 5'-terminus.</text>
</comment>
<dbReference type="EC" id="3.1.26.5" evidence="5"/>
<dbReference type="CDD" id="cd18691">
    <property type="entry name" value="PIN_VapC-like"/>
    <property type="match status" value="1"/>
</dbReference>
<sequence>MDCFVLDTSVFTNPDVYAQFGGDPPEALNGFLELARRTQLRFFMPRSVYEELRQMKSFLGTLPAAFEASVRVRSPRKFNLQLPAAMVYELIEEVRQRVDRGRQIAEEYAKAVRESDQEHDLGRAINRLRERYREALRQGIIDSREDMDVLLLAYELDGVLVSADEGLRKWADKVGVKLLSPEHLRRVMELCAEDAPGADFNR</sequence>
<name>A0ABP1C5E2_9GAMM</name>
<keyword evidence="7" id="KW-1185">Reference proteome</keyword>